<sequence length="206" mass="23780">MNPKLQYLFPKSFQPIVWVLLLVSCVFNLLSVKHFTHGPILDDSWYSYAGDDYPSELPIRLDAVKMDFEDVSGDSWYSQTGFDAWLQWHALDHFPRAHGFVELGRDRRQFGISMFHQIHCLSMIRESLINGINDHAAHCLNFMRQAVLCNADTTLEAITETTHTCKDWTQVYDFIAENQNNWPKKASKSQAHNDTEADPHAGHDLR</sequence>
<feature type="compositionally biased region" description="Basic and acidic residues" evidence="4">
    <location>
        <begin position="191"/>
        <end position="206"/>
    </location>
</feature>
<accession>A0ABQ8K2U1</accession>
<dbReference type="PANTHER" id="PTHR33365:SF11">
    <property type="entry name" value="TAT PATHWAY SIGNAL SEQUENCE"/>
    <property type="match status" value="1"/>
</dbReference>
<dbReference type="Pfam" id="PF11807">
    <property type="entry name" value="UstYa"/>
    <property type="match status" value="1"/>
</dbReference>
<dbReference type="PANTHER" id="PTHR33365">
    <property type="entry name" value="YALI0B05434P"/>
    <property type="match status" value="1"/>
</dbReference>
<evidence type="ECO:0000313" key="7">
    <source>
        <dbReference type="Proteomes" id="UP000814176"/>
    </source>
</evidence>
<keyword evidence="5" id="KW-1133">Transmembrane helix</keyword>
<evidence type="ECO:0000256" key="5">
    <source>
        <dbReference type="SAM" id="Phobius"/>
    </source>
</evidence>
<dbReference type="GeneID" id="72008693"/>
<comment type="caution">
    <text evidence="6">The sequence shown here is derived from an EMBL/GenBank/DDBJ whole genome shotgun (WGS) entry which is preliminary data.</text>
</comment>
<keyword evidence="5" id="KW-0812">Transmembrane</keyword>
<feature type="region of interest" description="Disordered" evidence="4">
    <location>
        <begin position="183"/>
        <end position="206"/>
    </location>
</feature>
<comment type="pathway">
    <text evidence="1">Mycotoxin biosynthesis.</text>
</comment>
<protein>
    <submittedName>
        <fullName evidence="6">Uncharacterized protein</fullName>
    </submittedName>
</protein>
<evidence type="ECO:0000256" key="4">
    <source>
        <dbReference type="SAM" id="MobiDB-lite"/>
    </source>
</evidence>
<dbReference type="InterPro" id="IPR021765">
    <property type="entry name" value="UstYa-like"/>
</dbReference>
<proteinExistence type="inferred from homology"/>
<organism evidence="6 7">
    <name type="scientific">Rhodofomes roseus</name>
    <dbReference type="NCBI Taxonomy" id="34475"/>
    <lineage>
        <taxon>Eukaryota</taxon>
        <taxon>Fungi</taxon>
        <taxon>Dikarya</taxon>
        <taxon>Basidiomycota</taxon>
        <taxon>Agaricomycotina</taxon>
        <taxon>Agaricomycetes</taxon>
        <taxon>Polyporales</taxon>
        <taxon>Rhodofomes</taxon>
    </lineage>
</organism>
<evidence type="ECO:0000256" key="3">
    <source>
        <dbReference type="ARBA" id="ARBA00035112"/>
    </source>
</evidence>
<dbReference type="PROSITE" id="PS51257">
    <property type="entry name" value="PROKAR_LIPOPROTEIN"/>
    <property type="match status" value="1"/>
</dbReference>
<evidence type="ECO:0000256" key="1">
    <source>
        <dbReference type="ARBA" id="ARBA00004685"/>
    </source>
</evidence>
<evidence type="ECO:0000256" key="2">
    <source>
        <dbReference type="ARBA" id="ARBA00023002"/>
    </source>
</evidence>
<keyword evidence="5" id="KW-0472">Membrane</keyword>
<feature type="transmembrane region" description="Helical" evidence="5">
    <location>
        <begin position="12"/>
        <end position="30"/>
    </location>
</feature>
<comment type="similarity">
    <text evidence="3">Belongs to the ustYa family.</text>
</comment>
<dbReference type="EMBL" id="JADCUA010000027">
    <property type="protein sequence ID" value="KAH9831166.1"/>
    <property type="molecule type" value="Genomic_DNA"/>
</dbReference>
<evidence type="ECO:0000313" key="6">
    <source>
        <dbReference type="EMBL" id="KAH9831166.1"/>
    </source>
</evidence>
<gene>
    <name evidence="6" type="ORF">C8Q71DRAFT_861901</name>
</gene>
<dbReference type="RefSeq" id="XP_047774327.1">
    <property type="nucleotide sequence ID" value="XM_047927961.1"/>
</dbReference>
<keyword evidence="7" id="KW-1185">Reference proteome</keyword>
<name>A0ABQ8K2U1_9APHY</name>
<keyword evidence="2" id="KW-0560">Oxidoreductase</keyword>
<reference evidence="6 7" key="1">
    <citation type="journal article" date="2021" name="Environ. Microbiol.">
        <title>Gene family expansions and transcriptome signatures uncover fungal adaptations to wood decay.</title>
        <authorList>
            <person name="Hage H."/>
            <person name="Miyauchi S."/>
            <person name="Viragh M."/>
            <person name="Drula E."/>
            <person name="Min B."/>
            <person name="Chaduli D."/>
            <person name="Navarro D."/>
            <person name="Favel A."/>
            <person name="Norest M."/>
            <person name="Lesage-Meessen L."/>
            <person name="Balint B."/>
            <person name="Merenyi Z."/>
            <person name="de Eugenio L."/>
            <person name="Morin E."/>
            <person name="Martinez A.T."/>
            <person name="Baldrian P."/>
            <person name="Stursova M."/>
            <person name="Martinez M.J."/>
            <person name="Novotny C."/>
            <person name="Magnuson J.K."/>
            <person name="Spatafora J.W."/>
            <person name="Maurice S."/>
            <person name="Pangilinan J."/>
            <person name="Andreopoulos W."/>
            <person name="LaButti K."/>
            <person name="Hundley H."/>
            <person name="Na H."/>
            <person name="Kuo A."/>
            <person name="Barry K."/>
            <person name="Lipzen A."/>
            <person name="Henrissat B."/>
            <person name="Riley R."/>
            <person name="Ahrendt S."/>
            <person name="Nagy L.G."/>
            <person name="Grigoriev I.V."/>
            <person name="Martin F."/>
            <person name="Rosso M.N."/>
        </authorList>
    </citation>
    <scope>NUCLEOTIDE SEQUENCE [LARGE SCALE GENOMIC DNA]</scope>
    <source>
        <strain evidence="6 7">CIRM-BRFM 1785</strain>
    </source>
</reference>
<dbReference type="Proteomes" id="UP000814176">
    <property type="component" value="Unassembled WGS sequence"/>
</dbReference>